<dbReference type="AlphaFoldDB" id="A0A815C5E2"/>
<reference evidence="2" key="1">
    <citation type="submission" date="2021-02" db="EMBL/GenBank/DDBJ databases">
        <authorList>
            <person name="Nowell W R."/>
        </authorList>
    </citation>
    <scope>NUCLEOTIDE SEQUENCE</scope>
</reference>
<proteinExistence type="predicted"/>
<dbReference type="Proteomes" id="UP000681722">
    <property type="component" value="Unassembled WGS sequence"/>
</dbReference>
<sequence>MRKPIYSTAILRALLCYLFTMMLCIFINLRCQISHTIIADKTIIHLVNETDTTIKAISFNLFDFIKICSNSRTHTHNSTCTALILNEYVRFHAATLLGFGQPKFLLITPTTRVGLGNRLEQIEAAFFLAILSGRALLIDHRTPYPLSSLFDSRNLNIQWDYSESTIQMLQVAHEKSLKTQRLHVKQLSSLLINKSLDFYDHFNKRSSVHILHIYQPVMLDWPFELIHKLPKYKDVLPFLLGSWPNYLFSFLFSPTLSIKRRYEQFFRKAKLDLPQNTWPSFFPWKTDTHRKTNRRLIVVQLRVQGLSSTFRNHFQSTITRYIGCIQYFIQQMLEKALSSSITVLLVSDMTGETRIRTHKEINEKISEYCQNVRSRTECPVVLSPTMPTHSAINISADALIGVILDFWLMGSGDITLVSHRSSFGLLGTRRNLNPVFIMDSDNQCTHTNESHYLVNKYIDMMAFYEKHGYLRRTPLD</sequence>
<evidence type="ECO:0000256" key="1">
    <source>
        <dbReference type="SAM" id="Phobius"/>
    </source>
</evidence>
<dbReference type="Proteomes" id="UP000677228">
    <property type="component" value="Unassembled WGS sequence"/>
</dbReference>
<name>A0A815C5E2_9BILA</name>
<evidence type="ECO:0000313" key="2">
    <source>
        <dbReference type="EMBL" id="CAF1282458.1"/>
    </source>
</evidence>
<dbReference type="EMBL" id="CAJOBA010046195">
    <property type="protein sequence ID" value="CAF4186324.1"/>
    <property type="molecule type" value="Genomic_DNA"/>
</dbReference>
<protein>
    <submittedName>
        <fullName evidence="2">Uncharacterized protein</fullName>
    </submittedName>
</protein>
<evidence type="ECO:0000313" key="3">
    <source>
        <dbReference type="EMBL" id="CAF1377621.1"/>
    </source>
</evidence>
<accession>A0A815C5E2</accession>
<dbReference type="EMBL" id="CAJNOQ010011673">
    <property type="protein sequence ID" value="CAF1282458.1"/>
    <property type="molecule type" value="Genomic_DNA"/>
</dbReference>
<keyword evidence="6" id="KW-1185">Reference proteome</keyword>
<evidence type="ECO:0000313" key="6">
    <source>
        <dbReference type="Proteomes" id="UP000663829"/>
    </source>
</evidence>
<gene>
    <name evidence="2" type="ORF">GPM918_LOCUS27620</name>
    <name evidence="3" type="ORF">OVA965_LOCUS31962</name>
    <name evidence="4" type="ORF">SRO942_LOCUS27973</name>
    <name evidence="5" type="ORF">TMI583_LOCUS32809</name>
</gene>
<dbReference type="Proteomes" id="UP000663829">
    <property type="component" value="Unassembled WGS sequence"/>
</dbReference>
<keyword evidence="1" id="KW-1133">Transmembrane helix</keyword>
<comment type="caution">
    <text evidence="2">The sequence shown here is derived from an EMBL/GenBank/DDBJ whole genome shotgun (WGS) entry which is preliminary data.</text>
</comment>
<organism evidence="2 6">
    <name type="scientific">Didymodactylos carnosus</name>
    <dbReference type="NCBI Taxonomy" id="1234261"/>
    <lineage>
        <taxon>Eukaryota</taxon>
        <taxon>Metazoa</taxon>
        <taxon>Spiralia</taxon>
        <taxon>Gnathifera</taxon>
        <taxon>Rotifera</taxon>
        <taxon>Eurotatoria</taxon>
        <taxon>Bdelloidea</taxon>
        <taxon>Philodinida</taxon>
        <taxon>Philodinidae</taxon>
        <taxon>Didymodactylos</taxon>
    </lineage>
</organism>
<dbReference type="EMBL" id="CAJOBC010028513">
    <property type="protein sequence ID" value="CAF4078823.1"/>
    <property type="molecule type" value="Genomic_DNA"/>
</dbReference>
<keyword evidence="1" id="KW-0472">Membrane</keyword>
<evidence type="ECO:0000313" key="4">
    <source>
        <dbReference type="EMBL" id="CAF4078823.1"/>
    </source>
</evidence>
<feature type="transmembrane region" description="Helical" evidence="1">
    <location>
        <begin position="9"/>
        <end position="29"/>
    </location>
</feature>
<dbReference type="Proteomes" id="UP000682733">
    <property type="component" value="Unassembled WGS sequence"/>
</dbReference>
<evidence type="ECO:0000313" key="5">
    <source>
        <dbReference type="EMBL" id="CAF4186324.1"/>
    </source>
</evidence>
<dbReference type="EMBL" id="CAJNOK010024511">
    <property type="protein sequence ID" value="CAF1377621.1"/>
    <property type="molecule type" value="Genomic_DNA"/>
</dbReference>
<keyword evidence="1" id="KW-0812">Transmembrane</keyword>